<gene>
    <name evidence="3" type="ORF">HHK36_016313</name>
</gene>
<accession>A0A834YZF6</accession>
<feature type="transmembrane region" description="Helical" evidence="2">
    <location>
        <begin position="300"/>
        <end position="317"/>
    </location>
</feature>
<keyword evidence="2" id="KW-0472">Membrane</keyword>
<sequence length="320" mass="34409">MRCAAKAVGLGVIGGYRGAPSLGPLAERVVASRNPSISLLPILTSPPNELRNSTPLLSSPNGIPDPASSLQSPSWEINDWEFIGDEEQQHLLVFDQMGRTPRLVFGGVPTPDEAKEATSDLKDSLDKLYFSPSAANGGDSSATNQGYTLLEPSDSEHSETKACIPTESELVPRSEPKHVFRAFSLLHESHEVQDVVASLASDKSVWEAVMKNKEVVEFYKNMNKDENTFSAGTVGEKSSTNVCDEKSSGSLENGSMGFIQKIKVKVYALVGNMSQFLGSIFGNHAEEISSTDSTRKSKPTGTALMALAIAAIMVIMIKRS</sequence>
<evidence type="ECO:0000256" key="2">
    <source>
        <dbReference type="SAM" id="Phobius"/>
    </source>
</evidence>
<dbReference type="OrthoDB" id="659599at2759"/>
<evidence type="ECO:0000313" key="3">
    <source>
        <dbReference type="EMBL" id="KAF8397400.1"/>
    </source>
</evidence>
<keyword evidence="2" id="KW-0812">Transmembrane</keyword>
<reference evidence="3 4" key="1">
    <citation type="submission" date="2020-04" db="EMBL/GenBank/DDBJ databases">
        <title>Plant Genome Project.</title>
        <authorList>
            <person name="Zhang R.-G."/>
        </authorList>
    </citation>
    <scope>NUCLEOTIDE SEQUENCE [LARGE SCALE GENOMIC DNA]</scope>
    <source>
        <strain evidence="3">YNK0</strain>
        <tissue evidence="3">Leaf</tissue>
    </source>
</reference>
<dbReference type="EMBL" id="JABCRI010000011">
    <property type="protein sequence ID" value="KAF8397400.1"/>
    <property type="molecule type" value="Genomic_DNA"/>
</dbReference>
<comment type="caution">
    <text evidence="3">The sequence shown here is derived from an EMBL/GenBank/DDBJ whole genome shotgun (WGS) entry which is preliminary data.</text>
</comment>
<dbReference type="OMA" id="HAFQAFE"/>
<dbReference type="Proteomes" id="UP000655225">
    <property type="component" value="Unassembled WGS sequence"/>
</dbReference>
<keyword evidence="2" id="KW-1133">Transmembrane helix</keyword>
<protein>
    <submittedName>
        <fullName evidence="3">Uncharacterized protein</fullName>
    </submittedName>
</protein>
<evidence type="ECO:0000256" key="1">
    <source>
        <dbReference type="SAM" id="MobiDB-lite"/>
    </source>
</evidence>
<organism evidence="3 4">
    <name type="scientific">Tetracentron sinense</name>
    <name type="common">Spur-leaf</name>
    <dbReference type="NCBI Taxonomy" id="13715"/>
    <lineage>
        <taxon>Eukaryota</taxon>
        <taxon>Viridiplantae</taxon>
        <taxon>Streptophyta</taxon>
        <taxon>Embryophyta</taxon>
        <taxon>Tracheophyta</taxon>
        <taxon>Spermatophyta</taxon>
        <taxon>Magnoliopsida</taxon>
        <taxon>Trochodendrales</taxon>
        <taxon>Trochodendraceae</taxon>
        <taxon>Tetracentron</taxon>
    </lineage>
</organism>
<feature type="region of interest" description="Disordered" evidence="1">
    <location>
        <begin position="132"/>
        <end position="159"/>
    </location>
</feature>
<evidence type="ECO:0000313" key="4">
    <source>
        <dbReference type="Proteomes" id="UP000655225"/>
    </source>
</evidence>
<feature type="compositionally biased region" description="Polar residues" evidence="1">
    <location>
        <begin position="138"/>
        <end position="147"/>
    </location>
</feature>
<feature type="region of interest" description="Disordered" evidence="1">
    <location>
        <begin position="49"/>
        <end position="72"/>
    </location>
</feature>
<feature type="compositionally biased region" description="Polar residues" evidence="1">
    <location>
        <begin position="49"/>
        <end position="61"/>
    </location>
</feature>
<keyword evidence="4" id="KW-1185">Reference proteome</keyword>
<dbReference type="PANTHER" id="PTHR33625">
    <property type="entry name" value="OS08G0179900 PROTEIN"/>
    <property type="match status" value="1"/>
</dbReference>
<name>A0A834YZF6_TETSI</name>
<dbReference type="PANTHER" id="PTHR33625:SF4">
    <property type="entry name" value="OS08G0179900 PROTEIN"/>
    <property type="match status" value="1"/>
</dbReference>
<proteinExistence type="predicted"/>
<dbReference type="AlphaFoldDB" id="A0A834YZF6"/>